<keyword evidence="2" id="KW-0812">Transmembrane</keyword>
<keyword evidence="2" id="KW-0472">Membrane</keyword>
<gene>
    <name evidence="3" type="ORF">EGM88_09220</name>
</gene>
<dbReference type="AlphaFoldDB" id="A0A3N4NPV5"/>
<keyword evidence="4" id="KW-1185">Reference proteome</keyword>
<accession>A0A3N4NPV5</accession>
<organism evidence="3 4">
    <name type="scientific">Aureibaculum marinum</name>
    <dbReference type="NCBI Taxonomy" id="2487930"/>
    <lineage>
        <taxon>Bacteria</taxon>
        <taxon>Pseudomonadati</taxon>
        <taxon>Bacteroidota</taxon>
        <taxon>Flavobacteriia</taxon>
        <taxon>Flavobacteriales</taxon>
        <taxon>Flavobacteriaceae</taxon>
        <taxon>Aureibaculum</taxon>
    </lineage>
</organism>
<comment type="caution">
    <text evidence="3">The sequence shown here is derived from an EMBL/GenBank/DDBJ whole genome shotgun (WGS) entry which is preliminary data.</text>
</comment>
<protein>
    <recommendedName>
        <fullName evidence="5">Anti-sigma factor</fullName>
    </recommendedName>
</protein>
<keyword evidence="2" id="KW-1133">Transmembrane helix</keyword>
<evidence type="ECO:0000313" key="4">
    <source>
        <dbReference type="Proteomes" id="UP000270856"/>
    </source>
</evidence>
<sequence>MKRDIRELFNDIETEGKKLPKNHRMEFIEKLNFSTIEKPKKRHLGLFLKVAASIALIITFGYYMMNQKNSEINKPTSIQVQVQQIEKDYLQQIDDEWKNFVRATDDKELIKVYQQKLDDLNEDYKELSKSFKENTNNVMVLEDLIGNLQNRLQLLKDIQNHIKILNEKTNTYETLTL</sequence>
<feature type="transmembrane region" description="Helical" evidence="2">
    <location>
        <begin position="46"/>
        <end position="65"/>
    </location>
</feature>
<proteinExistence type="predicted"/>
<evidence type="ECO:0008006" key="5">
    <source>
        <dbReference type="Google" id="ProtNLM"/>
    </source>
</evidence>
<reference evidence="3 4" key="1">
    <citation type="submission" date="2018-11" db="EMBL/GenBank/DDBJ databases">
        <title>Aureibaculum marinum gen. nov., sp. nov., a member of the family Flavobacteriaceae isolated from the Bohai Sea.</title>
        <authorList>
            <person name="Ji X."/>
        </authorList>
    </citation>
    <scope>NUCLEOTIDE SEQUENCE [LARGE SCALE GENOMIC DNA]</scope>
    <source>
        <strain evidence="3 4">BH-SD17</strain>
    </source>
</reference>
<dbReference type="Proteomes" id="UP000270856">
    <property type="component" value="Unassembled WGS sequence"/>
</dbReference>
<dbReference type="OrthoDB" id="1435895at2"/>
<evidence type="ECO:0000256" key="2">
    <source>
        <dbReference type="SAM" id="Phobius"/>
    </source>
</evidence>
<feature type="coiled-coil region" evidence="1">
    <location>
        <begin position="103"/>
        <end position="137"/>
    </location>
</feature>
<dbReference type="RefSeq" id="WP_123897771.1">
    <property type="nucleotide sequence ID" value="NZ_RPFJ01000011.1"/>
</dbReference>
<evidence type="ECO:0000256" key="1">
    <source>
        <dbReference type="SAM" id="Coils"/>
    </source>
</evidence>
<dbReference type="EMBL" id="RPFJ01000011">
    <property type="protein sequence ID" value="RPD96537.1"/>
    <property type="molecule type" value="Genomic_DNA"/>
</dbReference>
<keyword evidence="1" id="KW-0175">Coiled coil</keyword>
<name>A0A3N4NPV5_9FLAO</name>
<evidence type="ECO:0000313" key="3">
    <source>
        <dbReference type="EMBL" id="RPD96537.1"/>
    </source>
</evidence>